<dbReference type="Pfam" id="PF17289">
    <property type="entry name" value="Terminase_6C"/>
    <property type="match status" value="1"/>
</dbReference>
<comment type="caution">
    <text evidence="3">The sequence shown here is derived from an EMBL/GenBank/DDBJ whole genome shotgun (WGS) entry which is preliminary data.</text>
</comment>
<evidence type="ECO:0000259" key="2">
    <source>
        <dbReference type="Pfam" id="PF17289"/>
    </source>
</evidence>
<gene>
    <name evidence="3" type="ORF">LZ536_10325</name>
</gene>
<evidence type="ECO:0000313" key="4">
    <source>
        <dbReference type="Proteomes" id="UP001165363"/>
    </source>
</evidence>
<keyword evidence="4" id="KW-1185">Reference proteome</keyword>
<dbReference type="Gene3D" id="3.30.420.240">
    <property type="match status" value="1"/>
</dbReference>
<dbReference type="Gene3D" id="3.40.50.300">
    <property type="entry name" value="P-loop containing nucleotide triphosphate hydrolases"/>
    <property type="match status" value="1"/>
</dbReference>
<protein>
    <submittedName>
        <fullName evidence="3">Terminase family protein</fullName>
    </submittedName>
</protein>
<evidence type="ECO:0000313" key="3">
    <source>
        <dbReference type="EMBL" id="MCL6684293.1"/>
    </source>
</evidence>
<dbReference type="Pfam" id="PF03237">
    <property type="entry name" value="Terminase_6N"/>
    <property type="match status" value="1"/>
</dbReference>
<dbReference type="InterPro" id="IPR027417">
    <property type="entry name" value="P-loop_NTPase"/>
</dbReference>
<dbReference type="RefSeq" id="WP_249848711.1">
    <property type="nucleotide sequence ID" value="NZ_JAMGBD010000002.1"/>
</dbReference>
<organism evidence="3 4">
    <name type="scientific">Sphingomonas alba</name>
    <dbReference type="NCBI Taxonomy" id="2908208"/>
    <lineage>
        <taxon>Bacteria</taxon>
        <taxon>Pseudomonadati</taxon>
        <taxon>Pseudomonadota</taxon>
        <taxon>Alphaproteobacteria</taxon>
        <taxon>Sphingomonadales</taxon>
        <taxon>Sphingomonadaceae</taxon>
        <taxon>Sphingomonas</taxon>
    </lineage>
</organism>
<proteinExistence type="predicted"/>
<reference evidence="3" key="1">
    <citation type="submission" date="2022-05" db="EMBL/GenBank/DDBJ databases">
        <authorList>
            <person name="Jo J.-H."/>
            <person name="Im W.-T."/>
        </authorList>
    </citation>
    <scope>NUCLEOTIDE SEQUENCE</scope>
    <source>
        <strain evidence="3">SE158</strain>
    </source>
</reference>
<dbReference type="Proteomes" id="UP001165363">
    <property type="component" value="Unassembled WGS sequence"/>
</dbReference>
<dbReference type="EMBL" id="JAMGBD010000002">
    <property type="protein sequence ID" value="MCL6684293.1"/>
    <property type="molecule type" value="Genomic_DNA"/>
</dbReference>
<evidence type="ECO:0000256" key="1">
    <source>
        <dbReference type="ARBA" id="ARBA00022612"/>
    </source>
</evidence>
<keyword evidence="1" id="KW-1188">Viral release from host cell</keyword>
<accession>A0ABT0RNS9</accession>
<sequence>MLRMSPEELRDFLEKCGPRGVLLLDAAFEMWADEGQLPPLGEGWRVWLMMAGRGYGKTRAGAEWINNLAQGVPKHIALVAATIDEARSIMVEGVSGILSIARKQRVRVKWEPSKGRLIWPKGTVAQLFSGDNADGLRGPELSVAWCDELAKWRQAEEAWTNLQMGLRAGPRPRALVTTTPRPIRLLKRIRDDAWTVTTGGRTKDNVSLPKAFIEVMMATYAKTRIGRQELDGELIEDVEGSLWPRALIETCRCEMPSRFDRVVVGVDPPAGPSSDSGQGGDACGIVVCAKAGEQYYVLADESVFGLSPDGWARAVAAAASRWRADRVVAEANNGGAMITEVLRNADSGLAPKLVHASKGKVARAEPVALLFEAKRAWFVGAFPELEDELAGLQIGGGYDGPTRSPDRADAMVWAMSELSQVRASVPRVRAL</sequence>
<name>A0ABT0RNS9_9SPHN</name>
<feature type="domain" description="Terminase large subunit gp17-like C-terminal" evidence="2">
    <location>
        <begin position="264"/>
        <end position="417"/>
    </location>
</feature>
<dbReference type="InterPro" id="IPR035421">
    <property type="entry name" value="Terminase_6C"/>
</dbReference>